<feature type="transmembrane region" description="Helical" evidence="1">
    <location>
        <begin position="51"/>
        <end position="74"/>
    </location>
</feature>
<keyword evidence="1" id="KW-0812">Transmembrane</keyword>
<organism evidence="2">
    <name type="scientific">viral metagenome</name>
    <dbReference type="NCBI Taxonomy" id="1070528"/>
    <lineage>
        <taxon>unclassified sequences</taxon>
        <taxon>metagenomes</taxon>
        <taxon>organismal metagenomes</taxon>
    </lineage>
</organism>
<evidence type="ECO:0000313" key="2">
    <source>
        <dbReference type="EMBL" id="QHT95044.1"/>
    </source>
</evidence>
<dbReference type="AlphaFoldDB" id="A0A6C0IPB3"/>
<dbReference type="EMBL" id="MN740233">
    <property type="protein sequence ID" value="QHT95044.1"/>
    <property type="molecule type" value="Genomic_DNA"/>
</dbReference>
<protein>
    <submittedName>
        <fullName evidence="2">Uncharacterized protein</fullName>
    </submittedName>
</protein>
<sequence length="80" mass="9554">MNYRSYIRQNLTSVSILIFSLCFIGIQLKEPNFLYNKGKLRQFGIGTKNKTILPIWLLSMILGIFSYLFVLWYLTYPKFY</sequence>
<reference evidence="2" key="1">
    <citation type="journal article" date="2020" name="Nature">
        <title>Giant virus diversity and host interactions through global metagenomics.</title>
        <authorList>
            <person name="Schulz F."/>
            <person name="Roux S."/>
            <person name="Paez-Espino D."/>
            <person name="Jungbluth S."/>
            <person name="Walsh D.A."/>
            <person name="Denef V.J."/>
            <person name="McMahon K.D."/>
            <person name="Konstantinidis K.T."/>
            <person name="Eloe-Fadrosh E.A."/>
            <person name="Kyrpides N.C."/>
            <person name="Woyke T."/>
        </authorList>
    </citation>
    <scope>NUCLEOTIDE SEQUENCE</scope>
    <source>
        <strain evidence="2">GVMAG-M-3300024261-37</strain>
    </source>
</reference>
<name>A0A6C0IPB3_9ZZZZ</name>
<evidence type="ECO:0000256" key="1">
    <source>
        <dbReference type="SAM" id="Phobius"/>
    </source>
</evidence>
<feature type="transmembrane region" description="Helical" evidence="1">
    <location>
        <begin position="12"/>
        <end position="30"/>
    </location>
</feature>
<keyword evidence="1" id="KW-1133">Transmembrane helix</keyword>
<keyword evidence="1" id="KW-0472">Membrane</keyword>
<proteinExistence type="predicted"/>
<accession>A0A6C0IPB3</accession>